<dbReference type="GO" id="GO:0005739">
    <property type="term" value="C:mitochondrion"/>
    <property type="evidence" value="ECO:0007669"/>
    <property type="project" value="TreeGrafter"/>
</dbReference>
<dbReference type="SUPFAM" id="SSF56219">
    <property type="entry name" value="DNase I-like"/>
    <property type="match status" value="1"/>
</dbReference>
<dbReference type="EMBL" id="MRZV01000322">
    <property type="protein sequence ID" value="PIK52605.1"/>
    <property type="molecule type" value="Genomic_DNA"/>
</dbReference>
<sequence>MQFLFRQFTGIFATGITIRNPVKLLNIRNIVQKRTSFANKKVFDVMCSRPLSHLVDLKMEESQNVVVRCIDGKETMNISFHFKGKDYNFLRSQTETLDKTFVRMSQNFKKLADKANKRRAKKLKKGTQPPEEFNPLVSIPECSIFHDGDKLVPLESCNHDAWINGAILRIGDIATYNVTVNIPTIVKLKLPSHFIAGCPLFPYIETEFTQDECCQFSWFVEVDGNSNSPINQSEETKKIGGERNWIVISDERTFTPSLREVGKHLLLRCKPGNGEKQGIPVEVISTSKVVTGPDKIPFQQRHKETTERCTGAMYEVFSFLMIFMNYSTDLYANSDFSRDFLFPHCPAEFLVGDYRQQLLLKEISGYNGDIICLQEVDKTYFERSLSPALSSIGLEGTFCSKSGGTSEGEALFFRRDRYELLGQHDIVLGDRLKEDPDNADLLNSLSRSQSFLENILSRTTIAQVAMLHDKWNPGKKLIVANTHLYFRPNANHVRMVQTLLILHHIQQLIKIYQHKDSGGTVSVLFLGDLNSSPKSGAYQLISSGHVPANSVHWYTGGKEEFCGGIQLSHQLKLKSVCPDIPYTNYVPAFMETIDHVTYSHDTIGVERVVPMPSHEEVTRLSALPNEVFPSDHLPLVCDLKWL</sequence>
<dbReference type="InterPro" id="IPR048821">
    <property type="entry name" value="PDE12-like_N"/>
</dbReference>
<dbReference type="Gene3D" id="3.60.10.10">
    <property type="entry name" value="Endonuclease/exonuclease/phosphatase"/>
    <property type="match status" value="1"/>
</dbReference>
<reference evidence="3 4" key="1">
    <citation type="journal article" date="2017" name="PLoS Biol.">
        <title>The sea cucumber genome provides insights into morphological evolution and visceral regeneration.</title>
        <authorList>
            <person name="Zhang X."/>
            <person name="Sun L."/>
            <person name="Yuan J."/>
            <person name="Sun Y."/>
            <person name="Gao Y."/>
            <person name="Zhang L."/>
            <person name="Li S."/>
            <person name="Dai H."/>
            <person name="Hamel J.F."/>
            <person name="Liu C."/>
            <person name="Yu Y."/>
            <person name="Liu S."/>
            <person name="Lin W."/>
            <person name="Guo K."/>
            <person name="Jin S."/>
            <person name="Xu P."/>
            <person name="Storey K.B."/>
            <person name="Huan P."/>
            <person name="Zhang T."/>
            <person name="Zhou Y."/>
            <person name="Zhang J."/>
            <person name="Lin C."/>
            <person name="Li X."/>
            <person name="Xing L."/>
            <person name="Huo D."/>
            <person name="Sun M."/>
            <person name="Wang L."/>
            <person name="Mercier A."/>
            <person name="Li F."/>
            <person name="Yang H."/>
            <person name="Xiang J."/>
        </authorList>
    </citation>
    <scope>NUCLEOTIDE SEQUENCE [LARGE SCALE GENOMIC DNA]</scope>
    <source>
        <strain evidence="3">Shaxun</strain>
        <tissue evidence="3">Muscle</tissue>
    </source>
</reference>
<name>A0A2G8KXA9_STIJA</name>
<dbReference type="InterPro" id="IPR050410">
    <property type="entry name" value="CCR4/nocturin_mRNA_transcr"/>
</dbReference>
<dbReference type="InterPro" id="IPR036691">
    <property type="entry name" value="Endo/exonu/phosph_ase_sf"/>
</dbReference>
<feature type="domain" description="2',5'-phosphodiesterase 12-like N-terminal" evidence="2">
    <location>
        <begin position="183"/>
        <end position="289"/>
    </location>
</feature>
<accession>A0A2G8KXA9</accession>
<protein>
    <submittedName>
        <fullName evidence="3">Putative 2',5'-phosphodiesterase 12 isoform X1</fullName>
    </submittedName>
</protein>
<proteinExistence type="predicted"/>
<dbReference type="Pfam" id="PF21171">
    <property type="entry name" value="PDE12-like_N"/>
    <property type="match status" value="1"/>
</dbReference>
<dbReference type="InterPro" id="IPR005135">
    <property type="entry name" value="Endo/exonuclease/phosphatase"/>
</dbReference>
<dbReference type="OrthoDB" id="412787at2759"/>
<feature type="domain" description="Endonuclease/exonuclease/phosphatase" evidence="1">
    <location>
        <begin position="354"/>
        <end position="632"/>
    </location>
</feature>
<dbReference type="Proteomes" id="UP000230750">
    <property type="component" value="Unassembled WGS sequence"/>
</dbReference>
<dbReference type="GO" id="GO:0000288">
    <property type="term" value="P:nuclear-transcribed mRNA catabolic process, deadenylation-dependent decay"/>
    <property type="evidence" value="ECO:0007669"/>
    <property type="project" value="TreeGrafter"/>
</dbReference>
<organism evidence="3 4">
    <name type="scientific">Stichopus japonicus</name>
    <name type="common">Sea cucumber</name>
    <dbReference type="NCBI Taxonomy" id="307972"/>
    <lineage>
        <taxon>Eukaryota</taxon>
        <taxon>Metazoa</taxon>
        <taxon>Echinodermata</taxon>
        <taxon>Eleutherozoa</taxon>
        <taxon>Echinozoa</taxon>
        <taxon>Holothuroidea</taxon>
        <taxon>Aspidochirotacea</taxon>
        <taxon>Aspidochirotida</taxon>
        <taxon>Stichopodidae</taxon>
        <taxon>Apostichopus</taxon>
    </lineage>
</organism>
<dbReference type="STRING" id="307972.A0A2G8KXA9"/>
<keyword evidence="4" id="KW-1185">Reference proteome</keyword>
<evidence type="ECO:0000259" key="2">
    <source>
        <dbReference type="Pfam" id="PF21171"/>
    </source>
</evidence>
<dbReference type="Pfam" id="PF03372">
    <property type="entry name" value="Exo_endo_phos"/>
    <property type="match status" value="1"/>
</dbReference>
<dbReference type="AlphaFoldDB" id="A0A2G8KXA9"/>
<dbReference type="PANTHER" id="PTHR12121">
    <property type="entry name" value="CARBON CATABOLITE REPRESSOR PROTEIN 4"/>
    <property type="match status" value="1"/>
</dbReference>
<dbReference type="PANTHER" id="PTHR12121:SF37">
    <property type="entry name" value="2',5'-PHOSPHODIESTERASE 12"/>
    <property type="match status" value="1"/>
</dbReference>
<dbReference type="GO" id="GO:0000175">
    <property type="term" value="F:3'-5'-RNA exonuclease activity"/>
    <property type="evidence" value="ECO:0007669"/>
    <property type="project" value="TreeGrafter"/>
</dbReference>
<evidence type="ECO:0000259" key="1">
    <source>
        <dbReference type="Pfam" id="PF03372"/>
    </source>
</evidence>
<gene>
    <name evidence="3" type="ORF">BSL78_10509</name>
</gene>
<evidence type="ECO:0000313" key="3">
    <source>
        <dbReference type="EMBL" id="PIK52605.1"/>
    </source>
</evidence>
<evidence type="ECO:0000313" key="4">
    <source>
        <dbReference type="Proteomes" id="UP000230750"/>
    </source>
</evidence>
<comment type="caution">
    <text evidence="3">The sequence shown here is derived from an EMBL/GenBank/DDBJ whole genome shotgun (WGS) entry which is preliminary data.</text>
</comment>